<comment type="caution">
    <text evidence="2">The sequence shown here is derived from an EMBL/GenBank/DDBJ whole genome shotgun (WGS) entry which is preliminary data.</text>
</comment>
<evidence type="ECO:0000313" key="3">
    <source>
        <dbReference type="Proteomes" id="UP001217089"/>
    </source>
</evidence>
<evidence type="ECO:0008006" key="4">
    <source>
        <dbReference type="Google" id="ProtNLM"/>
    </source>
</evidence>
<keyword evidence="3" id="KW-1185">Reference proteome</keyword>
<sequence length="285" mass="33116">MRKSGKIYFSLYQWLFLHMWYYVDTAKLPEDVCEKFLQFDQDEETEHFLQNCYDKADWFFTQIGHSLAKSVLSWFMTKTSVNGLLQRGSMFVFSDTQLKQLLNIEDNWRGENLLDLGAGDGMVTQFMAKYFDRVYTTEVSSTMQWRLKEKGYSILNIDEWDNGSLQYDLIGCLNLLDRCDQPMKILNSIHKSLTPGIGKAIIAVVLPFNPYVEQDSEDHLPTQKLSVNGKTFEEQATSFIKDVLEPTGFTVEHFTRLPYLCEGDLHKSFYVLHDVVFVIKPKENG</sequence>
<feature type="chain" id="PRO_5046031907" description="Methyltransferase-like protein 9" evidence="1">
    <location>
        <begin position="26"/>
        <end position="285"/>
    </location>
</feature>
<reference evidence="2 3" key="1">
    <citation type="submission" date="2022-12" db="EMBL/GenBank/DDBJ databases">
        <title>Chromosome-level genome of Tegillarca granosa.</title>
        <authorList>
            <person name="Kim J."/>
        </authorList>
    </citation>
    <scope>NUCLEOTIDE SEQUENCE [LARGE SCALE GENOMIC DNA]</scope>
    <source>
        <strain evidence="2">Teg-2019</strain>
        <tissue evidence="2">Adductor muscle</tissue>
    </source>
</reference>
<dbReference type="Pfam" id="PF05219">
    <property type="entry name" value="DREV"/>
    <property type="match status" value="1"/>
</dbReference>
<dbReference type="SUPFAM" id="SSF53335">
    <property type="entry name" value="S-adenosyl-L-methionine-dependent methyltransferases"/>
    <property type="match status" value="1"/>
</dbReference>
<evidence type="ECO:0000313" key="2">
    <source>
        <dbReference type="EMBL" id="KAJ8303110.1"/>
    </source>
</evidence>
<name>A0ABQ9ED54_TEGGR</name>
<evidence type="ECO:0000256" key="1">
    <source>
        <dbReference type="SAM" id="SignalP"/>
    </source>
</evidence>
<feature type="signal peptide" evidence="1">
    <location>
        <begin position="1"/>
        <end position="25"/>
    </location>
</feature>
<dbReference type="Gene3D" id="3.40.50.150">
    <property type="entry name" value="Vaccinia Virus protein VP39"/>
    <property type="match status" value="1"/>
</dbReference>
<proteinExistence type="predicted"/>
<dbReference type="PANTHER" id="PTHR12890:SF0">
    <property type="entry name" value="PROTEIN-L-HISTIDINE N-PROS-METHYLTRANSFERASE"/>
    <property type="match status" value="1"/>
</dbReference>
<dbReference type="InterPro" id="IPR029063">
    <property type="entry name" value="SAM-dependent_MTases_sf"/>
</dbReference>
<gene>
    <name evidence="2" type="ORF">KUTeg_019506</name>
</gene>
<keyword evidence="1" id="KW-0732">Signal</keyword>
<dbReference type="EMBL" id="JARBDR010000917">
    <property type="protein sequence ID" value="KAJ8303110.1"/>
    <property type="molecule type" value="Genomic_DNA"/>
</dbReference>
<dbReference type="PANTHER" id="PTHR12890">
    <property type="entry name" value="DREV PROTEIN"/>
    <property type="match status" value="1"/>
</dbReference>
<accession>A0ABQ9ED54</accession>
<protein>
    <recommendedName>
        <fullName evidence="4">Methyltransferase-like protein 9</fullName>
    </recommendedName>
</protein>
<dbReference type="Proteomes" id="UP001217089">
    <property type="component" value="Unassembled WGS sequence"/>
</dbReference>
<dbReference type="InterPro" id="IPR007884">
    <property type="entry name" value="METL9"/>
</dbReference>
<organism evidence="2 3">
    <name type="scientific">Tegillarca granosa</name>
    <name type="common">Malaysian cockle</name>
    <name type="synonym">Anadara granosa</name>
    <dbReference type="NCBI Taxonomy" id="220873"/>
    <lineage>
        <taxon>Eukaryota</taxon>
        <taxon>Metazoa</taxon>
        <taxon>Spiralia</taxon>
        <taxon>Lophotrochozoa</taxon>
        <taxon>Mollusca</taxon>
        <taxon>Bivalvia</taxon>
        <taxon>Autobranchia</taxon>
        <taxon>Pteriomorphia</taxon>
        <taxon>Arcoida</taxon>
        <taxon>Arcoidea</taxon>
        <taxon>Arcidae</taxon>
        <taxon>Tegillarca</taxon>
    </lineage>
</organism>